<dbReference type="EMBL" id="CP036164">
    <property type="protein sequence ID" value="QBF46300.1"/>
    <property type="molecule type" value="Genomic_DNA"/>
</dbReference>
<evidence type="ECO:0000313" key="3">
    <source>
        <dbReference type="Proteomes" id="UP000290408"/>
    </source>
</evidence>
<dbReference type="KEGG" id="jli:EXU32_08570"/>
<sequence>MTALSACADPAGPNAEPTSLPADVAAHGVDAEQLTMTVYKDASCGCCGGWVTHAEEHGFTITTEHPESLATVWQDHDVALDLQSCHLARNPDGHLFVGHVPARHVVEYLADPPQGGRGLSVPAMPRGDAGDGAGRPVRPLLRHADHPWGAERLREGGQGLRSEDLTRSARRPIPFDAFGFLSFGHYGNGNGREHRRGVATLGVLADGSVRAAALRLRVPCWVAPGNDVYATIVA</sequence>
<dbReference type="Pfam" id="PF04214">
    <property type="entry name" value="DUF411"/>
    <property type="match status" value="1"/>
</dbReference>
<gene>
    <name evidence="2" type="ORF">EXU32_08570</name>
</gene>
<dbReference type="OrthoDB" id="14727at2"/>
<dbReference type="RefSeq" id="WP_130629522.1">
    <property type="nucleotide sequence ID" value="NZ_CP036164.1"/>
</dbReference>
<evidence type="ECO:0000313" key="2">
    <source>
        <dbReference type="EMBL" id="QBF46300.1"/>
    </source>
</evidence>
<reference evidence="2 3" key="1">
    <citation type="submission" date="2019-02" db="EMBL/GenBank/DDBJ databases">
        <title>Genomic data mining of an Antarctic deep-sea actinobacterium, Janibacterlimosus P3-3-X1.</title>
        <authorList>
            <person name="Liao L."/>
            <person name="Chen B."/>
        </authorList>
    </citation>
    <scope>NUCLEOTIDE SEQUENCE [LARGE SCALE GENOMIC DNA]</scope>
    <source>
        <strain evidence="2 3">P3-3-X1</strain>
    </source>
</reference>
<accession>A0A4P6MXE3</accession>
<organism evidence="2 3">
    <name type="scientific">Janibacter limosus</name>
    <dbReference type="NCBI Taxonomy" id="53458"/>
    <lineage>
        <taxon>Bacteria</taxon>
        <taxon>Bacillati</taxon>
        <taxon>Actinomycetota</taxon>
        <taxon>Actinomycetes</taxon>
        <taxon>Micrococcales</taxon>
        <taxon>Intrasporangiaceae</taxon>
        <taxon>Janibacter</taxon>
    </lineage>
</organism>
<evidence type="ECO:0008006" key="4">
    <source>
        <dbReference type="Google" id="ProtNLM"/>
    </source>
</evidence>
<dbReference type="Proteomes" id="UP000290408">
    <property type="component" value="Chromosome"/>
</dbReference>
<feature type="region of interest" description="Disordered" evidence="1">
    <location>
        <begin position="1"/>
        <end position="20"/>
    </location>
</feature>
<protein>
    <recommendedName>
        <fullName evidence="4">DUF411 domain-containing protein</fullName>
    </recommendedName>
</protein>
<dbReference type="InterPro" id="IPR007332">
    <property type="entry name" value="DUF411"/>
</dbReference>
<proteinExistence type="predicted"/>
<name>A0A4P6MXE3_9MICO</name>
<dbReference type="STRING" id="1216970.GCA_001570985_00788"/>
<evidence type="ECO:0000256" key="1">
    <source>
        <dbReference type="SAM" id="MobiDB-lite"/>
    </source>
</evidence>
<dbReference type="AlphaFoldDB" id="A0A4P6MXE3"/>
<keyword evidence="3" id="KW-1185">Reference proteome</keyword>